<evidence type="ECO:0000313" key="1">
    <source>
        <dbReference type="EMBL" id="MBB6542006.1"/>
    </source>
</evidence>
<dbReference type="EMBL" id="JACHHU010000002">
    <property type="protein sequence ID" value="MBB6542006.1"/>
    <property type="molecule type" value="Genomic_DNA"/>
</dbReference>
<reference evidence="1 2" key="1">
    <citation type="submission" date="2020-08" db="EMBL/GenBank/DDBJ databases">
        <title>Genomic Encyclopedia of Type Strains, Phase IV (KMG-IV): sequencing the most valuable type-strain genomes for metagenomic binning, comparative biology and taxonomic classification.</title>
        <authorList>
            <person name="Goeker M."/>
        </authorList>
    </citation>
    <scope>NUCLEOTIDE SEQUENCE [LARGE SCALE GENOMIC DNA]</scope>
    <source>
        <strain evidence="1 2">DSM 26287</strain>
    </source>
</reference>
<organism evidence="1 2">
    <name type="scientific">Thalassotalea piscium</name>
    <dbReference type="NCBI Taxonomy" id="1230533"/>
    <lineage>
        <taxon>Bacteria</taxon>
        <taxon>Pseudomonadati</taxon>
        <taxon>Pseudomonadota</taxon>
        <taxon>Gammaproteobacteria</taxon>
        <taxon>Alteromonadales</taxon>
        <taxon>Colwelliaceae</taxon>
        <taxon>Thalassotalea</taxon>
    </lineage>
</organism>
<keyword evidence="2" id="KW-1185">Reference proteome</keyword>
<dbReference type="AlphaFoldDB" id="A0A7X0NEK1"/>
<evidence type="ECO:0000313" key="2">
    <source>
        <dbReference type="Proteomes" id="UP000537141"/>
    </source>
</evidence>
<dbReference type="RefSeq" id="WP_184422152.1">
    <property type="nucleotide sequence ID" value="NZ_AP027362.1"/>
</dbReference>
<accession>A0A7X0NEK1</accession>
<sequence length="124" mass="14250">MGHTALGFKALTREHQLTYNIDDSIVTLNVDDNKIPALSELVNFQSRYFYQKNRYIPFRTFHHSQLGDKSSHTPSNIIIKNNTSSSSTIHPLLAQRKLTIQSNSINNDWFLVIHSPIDQLLQDN</sequence>
<name>A0A7X0NEK1_9GAMM</name>
<protein>
    <submittedName>
        <fullName evidence="1">Uncharacterized protein</fullName>
    </submittedName>
</protein>
<gene>
    <name evidence="1" type="ORF">HNQ55_000481</name>
</gene>
<dbReference type="Proteomes" id="UP000537141">
    <property type="component" value="Unassembled WGS sequence"/>
</dbReference>
<proteinExistence type="predicted"/>
<comment type="caution">
    <text evidence="1">The sequence shown here is derived from an EMBL/GenBank/DDBJ whole genome shotgun (WGS) entry which is preliminary data.</text>
</comment>